<reference evidence="1 2" key="1">
    <citation type="submission" date="2018-03" db="EMBL/GenBank/DDBJ databases">
        <title>Genomic Encyclopedia of Archaeal and Bacterial Type Strains, Phase II (KMG-II): from individual species to whole genera.</title>
        <authorList>
            <person name="Goeker M."/>
        </authorList>
    </citation>
    <scope>NUCLEOTIDE SEQUENCE [LARGE SCALE GENOMIC DNA]</scope>
    <source>
        <strain evidence="1 2">DSM 45348</strain>
    </source>
</reference>
<dbReference type="NCBIfam" id="NF038083">
    <property type="entry name" value="CU044_5270_fam"/>
    <property type="match status" value="1"/>
</dbReference>
<comment type="caution">
    <text evidence="1">The sequence shown here is derived from an EMBL/GenBank/DDBJ whole genome shotgun (WGS) entry which is preliminary data.</text>
</comment>
<dbReference type="InterPro" id="IPR047789">
    <property type="entry name" value="CU044_5270-like"/>
</dbReference>
<dbReference type="OrthoDB" id="3612087at2"/>
<gene>
    <name evidence="1" type="ORF">CLV70_102427</name>
</gene>
<protein>
    <recommendedName>
        <fullName evidence="3">CU044_5270 family protein</fullName>
    </recommendedName>
</protein>
<evidence type="ECO:0000313" key="1">
    <source>
        <dbReference type="EMBL" id="PRY32216.1"/>
    </source>
</evidence>
<organism evidence="1 2">
    <name type="scientific">Pseudosporangium ferrugineum</name>
    <dbReference type="NCBI Taxonomy" id="439699"/>
    <lineage>
        <taxon>Bacteria</taxon>
        <taxon>Bacillati</taxon>
        <taxon>Actinomycetota</taxon>
        <taxon>Actinomycetes</taxon>
        <taxon>Micromonosporales</taxon>
        <taxon>Micromonosporaceae</taxon>
        <taxon>Pseudosporangium</taxon>
    </lineage>
</organism>
<dbReference type="AlphaFoldDB" id="A0A2T0SFM0"/>
<evidence type="ECO:0008006" key="3">
    <source>
        <dbReference type="Google" id="ProtNLM"/>
    </source>
</evidence>
<dbReference type="Proteomes" id="UP000239209">
    <property type="component" value="Unassembled WGS sequence"/>
</dbReference>
<dbReference type="EMBL" id="PVZG01000002">
    <property type="protein sequence ID" value="PRY32216.1"/>
    <property type="molecule type" value="Genomic_DNA"/>
</dbReference>
<proteinExistence type="predicted"/>
<sequence length="315" mass="33613">MPAVPTPARRRLSGTAGATLVVALLVPLGVLARREPPAPGAAAQPGPVAVLHAAAEAAERSAPPVLRPGETRYVAVHRSTLESVPAGRGRTLAVRNDTLTEEWIPADRHDEWLQRVRDAAPPQIWDDRSRTFVDDDPAPVTEWRGRCGSYFARRTQDPCRRPGLWQDPTPQFIATLPADPAELLARLRASAPDGGFRDQEALLGAAQALERDLLPPPVRARIYRALALLPGLTVTGRRAVPHGRPGTALGLDHAGTRAELVIDPANGVYLGRTRSLTAPHDGLSAGTVTDAAALTTGIAPGLGEPPRQLRRSDRS</sequence>
<name>A0A2T0SFM0_9ACTN</name>
<keyword evidence="2" id="KW-1185">Reference proteome</keyword>
<accession>A0A2T0SFM0</accession>
<dbReference type="RefSeq" id="WP_106125402.1">
    <property type="nucleotide sequence ID" value="NZ_PVZG01000002.1"/>
</dbReference>
<evidence type="ECO:0000313" key="2">
    <source>
        <dbReference type="Proteomes" id="UP000239209"/>
    </source>
</evidence>